<keyword evidence="2" id="KW-1185">Reference proteome</keyword>
<comment type="caution">
    <text evidence="1">The sequence shown here is derived from an EMBL/GenBank/DDBJ whole genome shotgun (WGS) entry which is preliminary data.</text>
</comment>
<dbReference type="EMBL" id="CAJQZP010000080">
    <property type="protein sequence ID" value="CAG4936656.1"/>
    <property type="molecule type" value="Genomic_DNA"/>
</dbReference>
<evidence type="ECO:0000313" key="2">
    <source>
        <dbReference type="Proteomes" id="UP000691718"/>
    </source>
</evidence>
<sequence>MPVGNQGLGIVKSGKKISFIAEFRKLEDGTIIDMGADEGVFVYSDAHNSYLLYGMKVFKSFRKIGKDEHMTGILEDYKIIHPAKEGNKLVNLRHLEACSGEIE</sequence>
<gene>
    <name evidence="1" type="ORF">PAPOLLO_LOCUS1246</name>
</gene>
<protein>
    <submittedName>
        <fullName evidence="1">(apollo) hypothetical protein</fullName>
    </submittedName>
</protein>
<proteinExistence type="predicted"/>
<reference evidence="1" key="1">
    <citation type="submission" date="2021-04" db="EMBL/GenBank/DDBJ databases">
        <authorList>
            <person name="Tunstrom K."/>
        </authorList>
    </citation>
    <scope>NUCLEOTIDE SEQUENCE</scope>
</reference>
<dbReference type="AlphaFoldDB" id="A0A8S3W2I0"/>
<organism evidence="1 2">
    <name type="scientific">Parnassius apollo</name>
    <name type="common">Apollo butterfly</name>
    <name type="synonym">Papilio apollo</name>
    <dbReference type="NCBI Taxonomy" id="110799"/>
    <lineage>
        <taxon>Eukaryota</taxon>
        <taxon>Metazoa</taxon>
        <taxon>Ecdysozoa</taxon>
        <taxon>Arthropoda</taxon>
        <taxon>Hexapoda</taxon>
        <taxon>Insecta</taxon>
        <taxon>Pterygota</taxon>
        <taxon>Neoptera</taxon>
        <taxon>Endopterygota</taxon>
        <taxon>Lepidoptera</taxon>
        <taxon>Glossata</taxon>
        <taxon>Ditrysia</taxon>
        <taxon>Papilionoidea</taxon>
        <taxon>Papilionidae</taxon>
        <taxon>Parnassiinae</taxon>
        <taxon>Parnassini</taxon>
        <taxon>Parnassius</taxon>
        <taxon>Parnassius</taxon>
    </lineage>
</organism>
<dbReference type="Proteomes" id="UP000691718">
    <property type="component" value="Unassembled WGS sequence"/>
</dbReference>
<accession>A0A8S3W2I0</accession>
<evidence type="ECO:0000313" key="1">
    <source>
        <dbReference type="EMBL" id="CAG4936656.1"/>
    </source>
</evidence>
<dbReference type="OrthoDB" id="7233267at2759"/>
<name>A0A8S3W2I0_PARAO</name>